<comment type="catalytic activity">
    <reaction evidence="7">
        <text>D-ribose 5-phosphate + ATP = 5-phospho-alpha-D-ribose 1-diphosphate + AMP + H(+)</text>
        <dbReference type="Rhea" id="RHEA:15609"/>
        <dbReference type="ChEBI" id="CHEBI:15378"/>
        <dbReference type="ChEBI" id="CHEBI:30616"/>
        <dbReference type="ChEBI" id="CHEBI:58017"/>
        <dbReference type="ChEBI" id="CHEBI:78346"/>
        <dbReference type="ChEBI" id="CHEBI:456215"/>
        <dbReference type="EC" id="2.7.6.1"/>
    </reaction>
</comment>
<dbReference type="InterPro" id="IPR029099">
    <property type="entry name" value="Pribosyltran_N"/>
</dbReference>
<evidence type="ECO:0000256" key="5">
    <source>
        <dbReference type="ARBA" id="ARBA00022777"/>
    </source>
</evidence>
<keyword evidence="2" id="KW-0808">Transferase</keyword>
<organism evidence="9 10">
    <name type="scientific">Modicisalibacter tunisiensis</name>
    <dbReference type="NCBI Taxonomy" id="390637"/>
    <lineage>
        <taxon>Bacteria</taxon>
        <taxon>Pseudomonadati</taxon>
        <taxon>Pseudomonadota</taxon>
        <taxon>Gammaproteobacteria</taxon>
        <taxon>Oceanospirillales</taxon>
        <taxon>Halomonadaceae</taxon>
        <taxon>Modicisalibacter</taxon>
    </lineage>
</organism>
<feature type="domain" description="Ribose-phosphate pyrophosphokinase N-terminal" evidence="8">
    <location>
        <begin position="8"/>
        <end position="125"/>
    </location>
</feature>
<accession>A0ABS7X2Q8</accession>
<dbReference type="Pfam" id="PF14572">
    <property type="entry name" value="Pribosyl_synth"/>
    <property type="match status" value="1"/>
</dbReference>
<gene>
    <name evidence="9" type="ORF">KGQ91_14400</name>
</gene>
<evidence type="ECO:0000313" key="9">
    <source>
        <dbReference type="EMBL" id="MBZ9568860.1"/>
    </source>
</evidence>
<evidence type="ECO:0000256" key="6">
    <source>
        <dbReference type="ARBA" id="ARBA00022840"/>
    </source>
</evidence>
<name>A0ABS7X2Q8_9GAMM</name>
<keyword evidence="6" id="KW-0067">ATP-binding</keyword>
<dbReference type="PANTHER" id="PTHR10210">
    <property type="entry name" value="RIBOSE-PHOSPHATE DIPHOSPHOKINASE FAMILY MEMBER"/>
    <property type="match status" value="1"/>
</dbReference>
<reference evidence="9 10" key="1">
    <citation type="submission" date="2021-05" db="EMBL/GenBank/DDBJ databases">
        <title>Petroleum and Energy Research Collection (APPE): ex situ preservation of microbial diversity associated with the oil industry and exploitation of its biotechnological potential.</title>
        <authorList>
            <person name="Paixao C.T.M."/>
            <person name="Gomes M.B."/>
            <person name="Oliveira V.M."/>
        </authorList>
    </citation>
    <scope>NUCLEOTIDE SEQUENCE [LARGE SCALE GENOMIC DNA]</scope>
    <source>
        <strain evidence="9 10">LIT2</strain>
    </source>
</reference>
<keyword evidence="5" id="KW-0418">Kinase</keyword>
<evidence type="ECO:0000259" key="8">
    <source>
        <dbReference type="Pfam" id="PF13793"/>
    </source>
</evidence>
<dbReference type="SUPFAM" id="SSF53271">
    <property type="entry name" value="PRTase-like"/>
    <property type="match status" value="2"/>
</dbReference>
<keyword evidence="3" id="KW-0545">Nucleotide biosynthesis</keyword>
<dbReference type="Gene3D" id="3.40.50.2020">
    <property type="match status" value="2"/>
</dbReference>
<dbReference type="SMART" id="SM01400">
    <property type="entry name" value="Pribosyltran_N"/>
    <property type="match status" value="1"/>
</dbReference>
<dbReference type="RefSeq" id="WP_224414600.1">
    <property type="nucleotide sequence ID" value="NZ_JAGXFC010000001.1"/>
</dbReference>
<dbReference type="EMBL" id="JAGXFD010000001">
    <property type="protein sequence ID" value="MBZ9568860.1"/>
    <property type="molecule type" value="Genomic_DNA"/>
</dbReference>
<evidence type="ECO:0000256" key="7">
    <source>
        <dbReference type="ARBA" id="ARBA00049535"/>
    </source>
</evidence>
<dbReference type="Proteomes" id="UP001319883">
    <property type="component" value="Unassembled WGS sequence"/>
</dbReference>
<evidence type="ECO:0000256" key="1">
    <source>
        <dbReference type="ARBA" id="ARBA00013247"/>
    </source>
</evidence>
<evidence type="ECO:0000256" key="3">
    <source>
        <dbReference type="ARBA" id="ARBA00022727"/>
    </source>
</evidence>
<evidence type="ECO:0000256" key="4">
    <source>
        <dbReference type="ARBA" id="ARBA00022741"/>
    </source>
</evidence>
<dbReference type="EC" id="2.7.6.1" evidence="1"/>
<dbReference type="CDD" id="cd06223">
    <property type="entry name" value="PRTases_typeI"/>
    <property type="match status" value="1"/>
</dbReference>
<evidence type="ECO:0000313" key="10">
    <source>
        <dbReference type="Proteomes" id="UP001319883"/>
    </source>
</evidence>
<dbReference type="NCBIfam" id="TIGR01251">
    <property type="entry name" value="ribP_PPkin"/>
    <property type="match status" value="1"/>
</dbReference>
<keyword evidence="4" id="KW-0547">Nucleotide-binding</keyword>
<protein>
    <recommendedName>
        <fullName evidence="1">ribose-phosphate diphosphokinase</fullName>
        <ecNumber evidence="1">2.7.6.1</ecNumber>
    </recommendedName>
</protein>
<dbReference type="InterPro" id="IPR000836">
    <property type="entry name" value="PRTase_dom"/>
</dbReference>
<proteinExistence type="predicted"/>
<dbReference type="PANTHER" id="PTHR10210:SF32">
    <property type="entry name" value="RIBOSE-PHOSPHATE PYROPHOSPHOKINASE 2"/>
    <property type="match status" value="1"/>
</dbReference>
<evidence type="ECO:0000256" key="2">
    <source>
        <dbReference type="ARBA" id="ARBA00022679"/>
    </source>
</evidence>
<sequence>MPSRPPLVFSLASGSDLADRVAAWAGAERGAHEERAFEDGEHKIRPTISVRERDVYVVQSLCTSPEQAVSDTLIRVLFLLGALRDAGAARLTMVAPYLGYSRKDRRTKPRDPVTTRYIGQLFEAMHIDRIVTLDVHNVAAFQNAFRCPSVMLEARHVFIEAWLAGGRPTRGLCVASPDVGGVKRAEAFRESLEARLGQEVALAFMEKKRSEGRVTGKLVAGDVEGRCVLIVDDLIASGTTTTRAARAFLERGAEQVHAIATHGLFSEQADTILDTDDLTGLMVSNSVPPFRLQASVARSRLDVVDITPLLGEAIQRLHGGGSLVELLDGGAP</sequence>
<dbReference type="Pfam" id="PF13793">
    <property type="entry name" value="Pribosyltran_N"/>
    <property type="match status" value="1"/>
</dbReference>
<dbReference type="InterPro" id="IPR005946">
    <property type="entry name" value="Rib-P_diPkinase"/>
</dbReference>
<keyword evidence="10" id="KW-1185">Reference proteome</keyword>
<dbReference type="InterPro" id="IPR029057">
    <property type="entry name" value="PRTase-like"/>
</dbReference>
<comment type="caution">
    <text evidence="9">The sequence shown here is derived from an EMBL/GenBank/DDBJ whole genome shotgun (WGS) entry which is preliminary data.</text>
</comment>